<dbReference type="Proteomes" id="UP001172684">
    <property type="component" value="Unassembled WGS sequence"/>
</dbReference>
<feature type="region of interest" description="Disordered" evidence="1">
    <location>
        <begin position="1"/>
        <end position="262"/>
    </location>
</feature>
<feature type="compositionally biased region" description="Acidic residues" evidence="1">
    <location>
        <begin position="355"/>
        <end position="375"/>
    </location>
</feature>
<feature type="compositionally biased region" description="Polar residues" evidence="1">
    <location>
        <begin position="448"/>
        <end position="463"/>
    </location>
</feature>
<evidence type="ECO:0000256" key="1">
    <source>
        <dbReference type="SAM" id="MobiDB-lite"/>
    </source>
</evidence>
<feature type="compositionally biased region" description="Polar residues" evidence="1">
    <location>
        <begin position="183"/>
        <end position="196"/>
    </location>
</feature>
<evidence type="ECO:0000313" key="3">
    <source>
        <dbReference type="Proteomes" id="UP001172684"/>
    </source>
</evidence>
<feature type="compositionally biased region" description="Basic and acidic residues" evidence="1">
    <location>
        <begin position="106"/>
        <end position="118"/>
    </location>
</feature>
<sequence length="708" mass="76035">MATAAIPPVFRFPPGFNPLDNNHRYDGRPAAKPSQKKLRQNSRSKTPNRPFVDDGWTDIDTIGDEIDGTAPGPKTEPEAESVPTPTIERAQALGLLYSDGETDGEDGIRPQHGREHGRSRVSGPPGAQCAELGDGNSNRPPSTNGSSQEHPVIIADDSESEDYPTLSEGSVSDGHDLEEAEATVTQGSIALEQTHSGRLASVQFAGEASSSGTGNSNQPDTHDIILEADRGLASSGRNRVGNADDGRIDGVTDSQAHSSGHENRLTAVEMIGDALAAPKHTHGDDRITSDQRFAENNKRKRYHAADIDDLGGQTLDAALEPPLEDQIFNAQAAAAYTHPPLNCDPLSPQNGADSTSEDQNDCDGEDDDANNEDDERAVSTVLLDEPSSPRLSLCRGSEASLNKGGNGSHSLNMNHSSGNHAGEDDVPVDEDSGGNKDVTGCPEMVATAQPSSSSCLSPHQNQAAGPADDVITYLDDKNRHAKRKRSSSTRETATQSTRKRGYSRVAPEEASRPPLKRRSRARPCTGDIPISNLPAIAQVDRNEIGEATVEAQLTLTDVRFQGLPNVGDIAFLTAYIRGVRLFPTLSPIQLGTLLRDILDDTQSPFDITTRSLTEDLTFLRCFVSQSRRVAAPPGSQTAMRSNDIRRKIGNTRAVELHDDEHYASDSDEYLEGDAEPSQSTKQGEAMALDRKSITEKPWGCVYALARVI</sequence>
<proteinExistence type="predicted"/>
<organism evidence="2 3">
    <name type="scientific">Coniosporium apollinis</name>
    <dbReference type="NCBI Taxonomy" id="61459"/>
    <lineage>
        <taxon>Eukaryota</taxon>
        <taxon>Fungi</taxon>
        <taxon>Dikarya</taxon>
        <taxon>Ascomycota</taxon>
        <taxon>Pezizomycotina</taxon>
        <taxon>Dothideomycetes</taxon>
        <taxon>Dothideomycetes incertae sedis</taxon>
        <taxon>Coniosporium</taxon>
    </lineage>
</organism>
<feature type="region of interest" description="Disordered" evidence="1">
    <location>
        <begin position="478"/>
        <end position="524"/>
    </location>
</feature>
<evidence type="ECO:0000313" key="2">
    <source>
        <dbReference type="EMBL" id="KAJ9668132.1"/>
    </source>
</evidence>
<feature type="compositionally biased region" description="Acidic residues" evidence="1">
    <location>
        <begin position="55"/>
        <end position="67"/>
    </location>
</feature>
<feature type="compositionally biased region" description="Polar residues" evidence="1">
    <location>
        <begin position="135"/>
        <end position="149"/>
    </location>
</feature>
<reference evidence="2" key="1">
    <citation type="submission" date="2022-10" db="EMBL/GenBank/DDBJ databases">
        <title>Culturing micro-colonial fungi from biological soil crusts in the Mojave desert and describing Neophaeococcomyces mojavensis, and introducing the new genera and species Taxawa tesnikishii.</title>
        <authorList>
            <person name="Kurbessoian T."/>
            <person name="Stajich J.E."/>
        </authorList>
    </citation>
    <scope>NUCLEOTIDE SEQUENCE</scope>
    <source>
        <strain evidence="2">TK_1</strain>
    </source>
</reference>
<feature type="compositionally biased region" description="Basic and acidic residues" evidence="1">
    <location>
        <begin position="281"/>
        <end position="297"/>
    </location>
</feature>
<feature type="compositionally biased region" description="Polar residues" evidence="1">
    <location>
        <begin position="208"/>
        <end position="219"/>
    </location>
</feature>
<feature type="compositionally biased region" description="Polar residues" evidence="1">
    <location>
        <begin position="408"/>
        <end position="419"/>
    </location>
</feature>
<feature type="region of interest" description="Disordered" evidence="1">
    <location>
        <begin position="338"/>
        <end position="466"/>
    </location>
</feature>
<feature type="region of interest" description="Disordered" evidence="1">
    <location>
        <begin position="276"/>
        <end position="305"/>
    </location>
</feature>
<feature type="region of interest" description="Disordered" evidence="1">
    <location>
        <begin position="666"/>
        <end position="688"/>
    </location>
</feature>
<comment type="caution">
    <text evidence="2">The sequence shown here is derived from an EMBL/GenBank/DDBJ whole genome shotgun (WGS) entry which is preliminary data.</text>
</comment>
<accession>A0ABQ9P0K3</accession>
<dbReference type="EMBL" id="JAPDRL010000008">
    <property type="protein sequence ID" value="KAJ9668132.1"/>
    <property type="molecule type" value="Genomic_DNA"/>
</dbReference>
<keyword evidence="3" id="KW-1185">Reference proteome</keyword>
<protein>
    <submittedName>
        <fullName evidence="2">Uncharacterized protein</fullName>
    </submittedName>
</protein>
<gene>
    <name evidence="2" type="ORF">H2201_001561</name>
</gene>
<feature type="compositionally biased region" description="Basic and acidic residues" evidence="1">
    <location>
        <begin position="220"/>
        <end position="230"/>
    </location>
</feature>
<name>A0ABQ9P0K3_9PEZI</name>